<evidence type="ECO:0000313" key="3">
    <source>
        <dbReference type="EMBL" id="MBW7467407.1"/>
    </source>
</evidence>
<keyword evidence="1" id="KW-1133">Transmembrane helix</keyword>
<keyword evidence="2" id="KW-0732">Signal</keyword>
<gene>
    <name evidence="3" type="ORF">K0O23_10020</name>
</gene>
<feature type="chain" id="PRO_5045050204" evidence="2">
    <location>
        <begin position="19"/>
        <end position="164"/>
    </location>
</feature>
<evidence type="ECO:0000313" key="4">
    <source>
        <dbReference type="Proteomes" id="UP000813018"/>
    </source>
</evidence>
<feature type="transmembrane region" description="Helical" evidence="1">
    <location>
        <begin position="102"/>
        <end position="121"/>
    </location>
</feature>
<feature type="signal peptide" evidence="2">
    <location>
        <begin position="1"/>
        <end position="18"/>
    </location>
</feature>
<proteinExistence type="predicted"/>
<protein>
    <submittedName>
        <fullName evidence="3">Uncharacterized protein</fullName>
    </submittedName>
</protein>
<name>A0ABS7CUA2_9BACT</name>
<evidence type="ECO:0000256" key="2">
    <source>
        <dbReference type="SAM" id="SignalP"/>
    </source>
</evidence>
<dbReference type="EMBL" id="JAHYXK010000007">
    <property type="protein sequence ID" value="MBW7467407.1"/>
    <property type="molecule type" value="Genomic_DNA"/>
</dbReference>
<dbReference type="RefSeq" id="WP_219877293.1">
    <property type="nucleotide sequence ID" value="NZ_JAHYXK010000007.1"/>
</dbReference>
<keyword evidence="1" id="KW-0812">Transmembrane</keyword>
<keyword evidence="1" id="KW-0472">Membrane</keyword>
<feature type="transmembrane region" description="Helical" evidence="1">
    <location>
        <begin position="127"/>
        <end position="145"/>
    </location>
</feature>
<reference evidence="3 4" key="1">
    <citation type="journal article" date="2016" name="Int. J. Syst. Evol. Microbiol.">
        <title>Pontibacter aydingkolensis sp. nov., isolated from soil of a salt lake.</title>
        <authorList>
            <person name="Osman G."/>
            <person name="Zhang T."/>
            <person name="Lou K."/>
            <person name="Gao Y."/>
            <person name="Chang W."/>
            <person name="Lin Q."/>
            <person name="Yang H.M."/>
            <person name="Huo X.D."/>
            <person name="Wang N."/>
        </authorList>
    </citation>
    <scope>NUCLEOTIDE SEQUENCE [LARGE SCALE GENOMIC DNA]</scope>
    <source>
        <strain evidence="3 4">KACC 19255</strain>
    </source>
</reference>
<evidence type="ECO:0000256" key="1">
    <source>
        <dbReference type="SAM" id="Phobius"/>
    </source>
</evidence>
<dbReference type="Proteomes" id="UP000813018">
    <property type="component" value="Unassembled WGS sequence"/>
</dbReference>
<comment type="caution">
    <text evidence="3">The sequence shown here is derived from an EMBL/GenBank/DDBJ whole genome shotgun (WGS) entry which is preliminary data.</text>
</comment>
<organism evidence="3 4">
    <name type="scientific">Pontibacter aydingkolensis</name>
    <dbReference type="NCBI Taxonomy" id="1911536"/>
    <lineage>
        <taxon>Bacteria</taxon>
        <taxon>Pseudomonadati</taxon>
        <taxon>Bacteroidota</taxon>
        <taxon>Cytophagia</taxon>
        <taxon>Cytophagales</taxon>
        <taxon>Hymenobacteraceae</taxon>
        <taxon>Pontibacter</taxon>
    </lineage>
</organism>
<keyword evidence="4" id="KW-1185">Reference proteome</keyword>
<accession>A0ABS7CUA2</accession>
<sequence length="164" mass="17889">MKQLLLVLFIFSYFCCNAQNRNNESSVLLLSKNGTSNPVELELKPNKPIKIKTTDGRKLTLIHYSILGDSVIVSSMDTVALRNIASLKGKVKGNALRKLGGGLVAGTGYYFVMVGYLVGTIAFYPPAYLIILPSAGIAYAGHYLSGARHFDTTEKWALSINEVE</sequence>